<dbReference type="InterPro" id="IPR000531">
    <property type="entry name" value="Beta-barrel_TonB"/>
</dbReference>
<keyword evidence="6 8" id="KW-0472">Membrane</keyword>
<dbReference type="AlphaFoldDB" id="A0A7U2NEK5"/>
<keyword evidence="7 8" id="KW-0998">Cell outer membrane</keyword>
<dbReference type="Proteomes" id="UP000596329">
    <property type="component" value="Chromosome"/>
</dbReference>
<evidence type="ECO:0000256" key="10">
    <source>
        <dbReference type="SAM" id="SignalP"/>
    </source>
</evidence>
<dbReference type="InterPro" id="IPR012910">
    <property type="entry name" value="Plug_dom"/>
</dbReference>
<feature type="chain" id="PRO_5031413556" evidence="10">
    <location>
        <begin position="23"/>
        <end position="996"/>
    </location>
</feature>
<feature type="domain" description="TonB-dependent receptor plug" evidence="12">
    <location>
        <begin position="114"/>
        <end position="234"/>
    </location>
</feature>
<dbReference type="Pfam" id="PF07715">
    <property type="entry name" value="Plug"/>
    <property type="match status" value="1"/>
</dbReference>
<dbReference type="Pfam" id="PF00593">
    <property type="entry name" value="TonB_dep_Rec_b-barrel"/>
    <property type="match status" value="1"/>
</dbReference>
<keyword evidence="5 9" id="KW-0798">TonB box</keyword>
<accession>A0A7U2NEK5</accession>
<evidence type="ECO:0000256" key="6">
    <source>
        <dbReference type="ARBA" id="ARBA00023136"/>
    </source>
</evidence>
<dbReference type="Pfam" id="PF13715">
    <property type="entry name" value="CarbopepD_reg_2"/>
    <property type="match status" value="1"/>
</dbReference>
<feature type="domain" description="TonB-dependent receptor-like beta-barrel" evidence="11">
    <location>
        <begin position="423"/>
        <end position="845"/>
    </location>
</feature>
<evidence type="ECO:0000259" key="11">
    <source>
        <dbReference type="Pfam" id="PF00593"/>
    </source>
</evidence>
<dbReference type="InterPro" id="IPR023996">
    <property type="entry name" value="TonB-dep_OMP_SusC/RagA"/>
</dbReference>
<dbReference type="NCBIfam" id="TIGR04056">
    <property type="entry name" value="OMP_RagA_SusC"/>
    <property type="match status" value="1"/>
</dbReference>
<evidence type="ECO:0000256" key="7">
    <source>
        <dbReference type="ARBA" id="ARBA00023237"/>
    </source>
</evidence>
<gene>
    <name evidence="13" type="ORF">H0H26_12830</name>
</gene>
<proteinExistence type="inferred from homology"/>
<reference evidence="13 14" key="1">
    <citation type="submission" date="2020-07" db="EMBL/GenBank/DDBJ databases">
        <title>Genomic characterization of Flavobacterium psychrophilum strains.</title>
        <authorList>
            <person name="Castillo D."/>
            <person name="Jorgensen J."/>
            <person name="Middelboe M."/>
        </authorList>
    </citation>
    <scope>NUCLEOTIDE SEQUENCE [LARGE SCALE GENOMIC DNA]</scope>
    <source>
        <strain evidence="13 14">FPS-R7</strain>
    </source>
</reference>
<keyword evidence="3 8" id="KW-1134">Transmembrane beta strand</keyword>
<dbReference type="EMBL" id="CP059075">
    <property type="protein sequence ID" value="QRE03745.1"/>
    <property type="molecule type" value="Genomic_DNA"/>
</dbReference>
<dbReference type="InterPro" id="IPR039426">
    <property type="entry name" value="TonB-dep_rcpt-like"/>
</dbReference>
<dbReference type="InterPro" id="IPR008969">
    <property type="entry name" value="CarboxyPept-like_regulatory"/>
</dbReference>
<evidence type="ECO:0000259" key="12">
    <source>
        <dbReference type="Pfam" id="PF07715"/>
    </source>
</evidence>
<name>A0A7U2NEK5_FLAPS</name>
<keyword evidence="4 8" id="KW-0812">Transmembrane</keyword>
<evidence type="ECO:0000256" key="9">
    <source>
        <dbReference type="RuleBase" id="RU003357"/>
    </source>
</evidence>
<protein>
    <submittedName>
        <fullName evidence="13">SusC/RagA family TonB-linked outer membrane protein</fullName>
    </submittedName>
</protein>
<dbReference type="InterPro" id="IPR023997">
    <property type="entry name" value="TonB-dep_OMP_SusC/RagA_CS"/>
</dbReference>
<dbReference type="Gene3D" id="2.40.170.20">
    <property type="entry name" value="TonB-dependent receptor, beta-barrel domain"/>
    <property type="match status" value="1"/>
</dbReference>
<organism evidence="13 14">
    <name type="scientific">Flavobacterium psychrophilum</name>
    <dbReference type="NCBI Taxonomy" id="96345"/>
    <lineage>
        <taxon>Bacteria</taxon>
        <taxon>Pseudomonadati</taxon>
        <taxon>Bacteroidota</taxon>
        <taxon>Flavobacteriia</taxon>
        <taxon>Flavobacteriales</taxon>
        <taxon>Flavobacteriaceae</taxon>
        <taxon>Flavobacterium</taxon>
    </lineage>
</organism>
<evidence type="ECO:0000313" key="13">
    <source>
        <dbReference type="EMBL" id="QRE03745.1"/>
    </source>
</evidence>
<dbReference type="SUPFAM" id="SSF56935">
    <property type="entry name" value="Porins"/>
    <property type="match status" value="1"/>
</dbReference>
<dbReference type="NCBIfam" id="TIGR04057">
    <property type="entry name" value="SusC_RagA_signa"/>
    <property type="match status" value="1"/>
</dbReference>
<evidence type="ECO:0000256" key="1">
    <source>
        <dbReference type="ARBA" id="ARBA00004571"/>
    </source>
</evidence>
<evidence type="ECO:0000256" key="5">
    <source>
        <dbReference type="ARBA" id="ARBA00023077"/>
    </source>
</evidence>
<dbReference type="Gene3D" id="2.60.40.1120">
    <property type="entry name" value="Carboxypeptidase-like, regulatory domain"/>
    <property type="match status" value="1"/>
</dbReference>
<comment type="similarity">
    <text evidence="8 9">Belongs to the TonB-dependent receptor family.</text>
</comment>
<dbReference type="GO" id="GO:0009279">
    <property type="term" value="C:cell outer membrane"/>
    <property type="evidence" value="ECO:0007669"/>
    <property type="project" value="UniProtKB-SubCell"/>
</dbReference>
<dbReference type="RefSeq" id="WP_063742446.1">
    <property type="nucleotide sequence ID" value="NZ_CP059075.1"/>
</dbReference>
<evidence type="ECO:0000313" key="14">
    <source>
        <dbReference type="Proteomes" id="UP000596329"/>
    </source>
</evidence>
<feature type="signal peptide" evidence="10">
    <location>
        <begin position="1"/>
        <end position="22"/>
    </location>
</feature>
<sequence length="996" mass="108216">MRSKFKWIFTLLVALTMQLSFAQEKTVKGVVTDANGPMPGVNVLVKGTQRGVSTGFDGAYSIKASQGEVLVFSFMGMGDVSRTVGASASISVKMQDDAKQLGEVVVVGYAKQEKKKMIQSVSVVGASKIRDTPIASFADALQGQASGVQVVNSSGVLGSVPVVKIRGVASISANGRPLIVMDGVPLNDALLTSTQGGQSLDPLVDINQNDIESFSVLKDAAATAIYGSRGSNGVILITTKSGKKNQEAKVEVGFTTSMTTATDVMSMMTADQYRAFVIKTNPASNFTNEDVGLGSFNWIDAVSRKGISTGVDVSVSGGSDKTTYSLSGNISDQQGFIIGNGLKKNGFRLNLATDVKDWLRVGTTIGVSESKMDRVGSENSVAAPFTAAYLQAPNISPYGEDGKFQRTGFVSNVVAIEALNINDANSFRVNGNVFADLRLHKNLNFKTEFGIDRSSLDEFQRQFEINTAGGFARSYQAVQQKFVNTNTLNYKKTFALKHNFNILGGLSVENTGIRDVTTEGTGFASDDLINVTSALNKTTTDNKTTGSRLVGLFSRLSYDFSGKYLVELSARRDGSSRFGSDFRYGNFGAVGVAWVVSEEDFLKESKLVSNFKLKANYGIAGNDRIGDYLARERTEGGVFPNYNEATGIYTLRFANPNMKWEQSKSYDLGLELGMFNNKFRVNVDYYNKTTNQLILRSNFSVADNNGIVGLTGNAGSMENKGFDLDVALDVFRESKFKWTSSFNFNNNKNTILELNDAAATDLDGNKFISGGRSQRAIVGHSVNTFFLIRYSGVNTQTGNAEWLDRNGNATTTPKADDRVIVGDANPDFTGGFNNNFKYGNWDLNALINFSYGNKIMVDGLGFTEDARYSNGFNKSSDLLNIWEKPGDNASTPNITSPTFRTFQQRSTKQLRDASFARLKGVTLGYNLVFDKSSSFAKLVKSVRLYATAQNLYTLKNDNLRGIDPEVTNTTESLGQGETFFTPPQTKTFVFGARLTF</sequence>
<dbReference type="SUPFAM" id="SSF49464">
    <property type="entry name" value="Carboxypeptidase regulatory domain-like"/>
    <property type="match status" value="1"/>
</dbReference>
<evidence type="ECO:0000256" key="3">
    <source>
        <dbReference type="ARBA" id="ARBA00022452"/>
    </source>
</evidence>
<keyword evidence="2 8" id="KW-0813">Transport</keyword>
<dbReference type="PROSITE" id="PS52016">
    <property type="entry name" value="TONB_DEPENDENT_REC_3"/>
    <property type="match status" value="1"/>
</dbReference>
<evidence type="ECO:0000256" key="2">
    <source>
        <dbReference type="ARBA" id="ARBA00022448"/>
    </source>
</evidence>
<evidence type="ECO:0000256" key="4">
    <source>
        <dbReference type="ARBA" id="ARBA00022692"/>
    </source>
</evidence>
<evidence type="ECO:0000256" key="8">
    <source>
        <dbReference type="PROSITE-ProRule" id="PRU01360"/>
    </source>
</evidence>
<keyword evidence="10" id="KW-0732">Signal</keyword>
<comment type="subcellular location">
    <subcellularLocation>
        <location evidence="1 8">Cell outer membrane</location>
        <topology evidence="1 8">Multi-pass membrane protein</topology>
    </subcellularLocation>
</comment>
<dbReference type="InterPro" id="IPR037066">
    <property type="entry name" value="Plug_dom_sf"/>
</dbReference>
<dbReference type="InterPro" id="IPR036942">
    <property type="entry name" value="Beta-barrel_TonB_sf"/>
</dbReference>
<dbReference type="Gene3D" id="2.170.130.10">
    <property type="entry name" value="TonB-dependent receptor, plug domain"/>
    <property type="match status" value="1"/>
</dbReference>